<dbReference type="STRING" id="105559.Nwat_2279"/>
<dbReference type="PANTHER" id="PTHR10357:SF219">
    <property type="entry name" value="MALTOSE ALPHA-D-GLUCOSYLTRANSFERASE"/>
    <property type="match status" value="1"/>
</dbReference>
<evidence type="ECO:0000256" key="12">
    <source>
        <dbReference type="ARBA" id="ARBA00023235"/>
    </source>
</evidence>
<dbReference type="InterPro" id="IPR017853">
    <property type="entry name" value="GH"/>
</dbReference>
<organism evidence="17 18">
    <name type="scientific">Nitrosococcus watsoni (strain C-113)</name>
    <dbReference type="NCBI Taxonomy" id="105559"/>
    <lineage>
        <taxon>Bacteria</taxon>
        <taxon>Pseudomonadati</taxon>
        <taxon>Pseudomonadota</taxon>
        <taxon>Gammaproteobacteria</taxon>
        <taxon>Chromatiales</taxon>
        <taxon>Chromatiaceae</taxon>
        <taxon>Nitrosococcus</taxon>
    </lineage>
</organism>
<evidence type="ECO:0000256" key="5">
    <source>
        <dbReference type="ARBA" id="ARBA00012619"/>
    </source>
</evidence>
<evidence type="ECO:0000256" key="11">
    <source>
        <dbReference type="ARBA" id="ARBA00022840"/>
    </source>
</evidence>
<dbReference type="NCBIfam" id="TIGR02457">
    <property type="entry name" value="TreS_Cterm"/>
    <property type="match status" value="1"/>
</dbReference>
<evidence type="ECO:0000256" key="9">
    <source>
        <dbReference type="ARBA" id="ARBA00022741"/>
    </source>
</evidence>
<dbReference type="SUPFAM" id="SSF56112">
    <property type="entry name" value="Protein kinase-like (PK-like)"/>
    <property type="match status" value="1"/>
</dbReference>
<keyword evidence="18" id="KW-1185">Reference proteome</keyword>
<dbReference type="AlphaFoldDB" id="D8K8I7"/>
<dbReference type="Proteomes" id="UP000000393">
    <property type="component" value="Chromosome"/>
</dbReference>
<dbReference type="SUPFAM" id="SSF51445">
    <property type="entry name" value="(Trans)glycosidases"/>
    <property type="match status" value="1"/>
</dbReference>
<dbReference type="GO" id="GO:0005975">
    <property type="term" value="P:carbohydrate metabolic process"/>
    <property type="evidence" value="ECO:0007669"/>
    <property type="project" value="InterPro"/>
</dbReference>
<dbReference type="HOGENOM" id="CLU_007635_1_1_6"/>
<evidence type="ECO:0000259" key="16">
    <source>
        <dbReference type="SMART" id="SM00642"/>
    </source>
</evidence>
<dbReference type="EC" id="2.7.1.175" evidence="4"/>
<dbReference type="OrthoDB" id="9805159at2"/>
<evidence type="ECO:0000256" key="10">
    <source>
        <dbReference type="ARBA" id="ARBA00022837"/>
    </source>
</evidence>
<evidence type="ECO:0000313" key="18">
    <source>
        <dbReference type="Proteomes" id="UP000000393"/>
    </source>
</evidence>
<evidence type="ECO:0000256" key="6">
    <source>
        <dbReference type="ARBA" id="ARBA00013882"/>
    </source>
</evidence>
<dbReference type="InterPro" id="IPR013780">
    <property type="entry name" value="Glyco_hydro_b"/>
</dbReference>
<dbReference type="InterPro" id="IPR012811">
    <property type="entry name" value="TreS_maltokin_C_dom"/>
</dbReference>
<dbReference type="InterPro" id="IPR045857">
    <property type="entry name" value="O16G_dom_2"/>
</dbReference>
<keyword evidence="11" id="KW-0067">ATP-binding</keyword>
<dbReference type="GO" id="GO:0047471">
    <property type="term" value="F:maltose alpha-D-glucosyltransferase activity"/>
    <property type="evidence" value="ECO:0007669"/>
    <property type="project" value="UniProtKB-EC"/>
</dbReference>
<dbReference type="InterPro" id="IPR012810">
    <property type="entry name" value="TreS/a-amylase_N"/>
</dbReference>
<dbReference type="InterPro" id="IPR011009">
    <property type="entry name" value="Kinase-like_dom_sf"/>
</dbReference>
<dbReference type="SMART" id="SM00642">
    <property type="entry name" value="Aamy"/>
    <property type="match status" value="1"/>
</dbReference>
<dbReference type="NCBIfam" id="TIGR02456">
    <property type="entry name" value="treS_nterm"/>
    <property type="match status" value="1"/>
</dbReference>
<dbReference type="eggNOG" id="COG3281">
    <property type="taxonomic scope" value="Bacteria"/>
</dbReference>
<dbReference type="CDD" id="cd11334">
    <property type="entry name" value="AmyAc_TreS"/>
    <property type="match status" value="1"/>
</dbReference>
<dbReference type="Pfam" id="PF00128">
    <property type="entry name" value="Alpha-amylase"/>
    <property type="match status" value="1"/>
</dbReference>
<evidence type="ECO:0000256" key="1">
    <source>
        <dbReference type="ARBA" id="ARBA00001595"/>
    </source>
</evidence>
<keyword evidence="7" id="KW-0808">Transferase</keyword>
<evidence type="ECO:0000256" key="2">
    <source>
        <dbReference type="ARBA" id="ARBA00005496"/>
    </source>
</evidence>
<dbReference type="GO" id="GO:0005524">
    <property type="term" value="F:ATP binding"/>
    <property type="evidence" value="ECO:0007669"/>
    <property type="project" value="UniProtKB-KW"/>
</dbReference>
<sequence>MKPREEELAWQNDPLWYKDAIIYQLHVRAFFDSNNDGTGDFRGLTQKLDYIQDLGVNTIWLLPFYPSPLRDDGYDIADYRNIYPDYGTRRDVRHFVREAHRRGLKVITELVINHTSDQHPWFQAARRAPPGSAKRNFYVWSDTDQKFPETRIIFTDTETSNWAWDPVAKAYYWHRFFSHQPDLNHNNPQVVRAVIRVMRFWLDMGVDGLRLDAIPYLCVREGTHNENLPESHAVLKKMRAVVDEHYQGRMFLAEANQWPEDVREYFGDGDECHMAYHFPLMPRMYMAIAQEDRHPITEIMNQTPDIPQTCQWAIFLRNHDELTLEMVTDKERDYMYQSYAANPRMRVNVGIRRRLAPLMDNDLDKIRLMNSLLFSMPGSPIIYYGDEIGMGDNIYLGDRNSVRTPMQWSPDRNAGFSKTDPQRLFLPPIMDPIYGYEGVNVEAQSRAPSSLLNWMKRLLAVRKHSKTFGRGTLTFLRPGNRKILAYVREWKDEVILCVANLSRCAQPVELDLSPFEGRVPLELMGHTPFPPIGELPYLLTLPGHGFYWFRLAMDVAEPAWHEQRLPPAELPVLVLFDGWSSLFPSRVEPSRLRMAEKLGEQLGQALRGFLLVQRWFAAKGEEIERVVLEQIEESENWLLVRVRVEFTEIEAQSYFIPLAIAWGEGDEESIRRLLPATVAKIRRQARLGILYDALEDISFSRALVMAMGQHREIPFGAGSLKFSPTTAFGKLVCGTSLEQMRRPAAEGTNSTLILDNRLFLKIYRYLEEGISSEREIGYFLTEISPFPHIAPLAGTLEHISPKGKAVTLGLLQGYIPNQGDAWVYTVAYLERFLENYLAKPLEELEEVAAELDETHEDYLRRVTLLGRRTGELHQALAKETGNSAFDPEPIVRADLIAWRKRLEADIECTLKKLAQRKSTFTEALRNDVEWFLRSGETLRQRLCLIPSTLQAVKTRYHGDYHLGQILIAEDDLVIVDFEGEPARPLSERRNKHLPLRDVAGMLRSFSYAAAVALRHCTAERPEDQDLLMPLLHAWEQQVREYFLTGYQEGVRNCPSYPVDSKKVRDLIALFTLEKGLYELRYELDNRPSWVDVPLKGLLAFLEEDKQG</sequence>
<comment type="catalytic activity">
    <reaction evidence="1">
        <text>D-maltose = alpha,alpha-trehalose</text>
        <dbReference type="Rhea" id="RHEA:15145"/>
        <dbReference type="ChEBI" id="CHEBI:16551"/>
        <dbReference type="ChEBI" id="CHEBI:17306"/>
        <dbReference type="EC" id="5.4.99.16"/>
    </reaction>
</comment>
<comment type="similarity">
    <text evidence="2">Belongs to the glycosyl hydrolase 13 family. TreS subfamily.</text>
</comment>
<dbReference type="EMBL" id="CP002086">
    <property type="protein sequence ID" value="ADJ29107.1"/>
    <property type="molecule type" value="Genomic_DNA"/>
</dbReference>
<evidence type="ECO:0000256" key="8">
    <source>
        <dbReference type="ARBA" id="ARBA00022723"/>
    </source>
</evidence>
<dbReference type="GO" id="GO:0046872">
    <property type="term" value="F:metal ion binding"/>
    <property type="evidence" value="ECO:0007669"/>
    <property type="project" value="UniProtKB-KW"/>
</dbReference>
<evidence type="ECO:0000256" key="15">
    <source>
        <dbReference type="ARBA" id="ARBA00049067"/>
    </source>
</evidence>
<keyword evidence="10" id="KW-0106">Calcium</keyword>
<dbReference type="InterPro" id="IPR032091">
    <property type="entry name" value="Malt_amylase-like_C"/>
</dbReference>
<dbReference type="FunFam" id="3.20.20.80:FF:000055">
    <property type="entry name" value="Trehalose synthase"/>
    <property type="match status" value="1"/>
</dbReference>
<dbReference type="GO" id="GO:0016740">
    <property type="term" value="F:transferase activity"/>
    <property type="evidence" value="ECO:0007669"/>
    <property type="project" value="UniProtKB-KW"/>
</dbReference>
<dbReference type="KEGG" id="nwa:Nwat_2279"/>
<keyword evidence="8" id="KW-0479">Metal-binding</keyword>
<feature type="domain" description="Glycosyl hydrolase family 13 catalytic" evidence="16">
    <location>
        <begin position="24"/>
        <end position="423"/>
    </location>
</feature>
<gene>
    <name evidence="17" type="ordered locus">Nwat_2279</name>
</gene>
<protein>
    <recommendedName>
        <fullName evidence="6">Maltokinase</fullName>
        <ecNumber evidence="4">2.7.1.175</ecNumber>
        <ecNumber evidence="5">5.4.99.16</ecNumber>
    </recommendedName>
    <alternativeName>
        <fullName evidence="14">Maltose alpha-D-glucosyltransferase</fullName>
    </alternativeName>
    <alternativeName>
        <fullName evidence="13">Maltose-1-phosphate synthase</fullName>
    </alternativeName>
</protein>
<dbReference type="Pfam" id="PF18085">
    <property type="entry name" value="Mak_N_cap"/>
    <property type="match status" value="1"/>
</dbReference>
<accession>D8K8I7</accession>
<dbReference type="Pfam" id="PF16657">
    <property type="entry name" value="Malt_amylase_C"/>
    <property type="match status" value="1"/>
</dbReference>
<evidence type="ECO:0000313" key="17">
    <source>
        <dbReference type="EMBL" id="ADJ29107.1"/>
    </source>
</evidence>
<evidence type="ECO:0000256" key="13">
    <source>
        <dbReference type="ARBA" id="ARBA00031251"/>
    </source>
</evidence>
<name>D8K8I7_NITWC</name>
<dbReference type="EC" id="5.4.99.16" evidence="5"/>
<dbReference type="eggNOG" id="COG0366">
    <property type="taxonomic scope" value="Bacteria"/>
</dbReference>
<comment type="catalytic activity">
    <reaction evidence="15">
        <text>D-maltose + ATP = alpha-maltose 1-phosphate + ADP + H(+)</text>
        <dbReference type="Rhea" id="RHEA:31915"/>
        <dbReference type="ChEBI" id="CHEBI:15378"/>
        <dbReference type="ChEBI" id="CHEBI:17306"/>
        <dbReference type="ChEBI" id="CHEBI:30616"/>
        <dbReference type="ChEBI" id="CHEBI:63576"/>
        <dbReference type="ChEBI" id="CHEBI:456216"/>
        <dbReference type="EC" id="2.7.1.175"/>
    </reaction>
</comment>
<dbReference type="Gene3D" id="3.90.400.10">
    <property type="entry name" value="Oligo-1,6-glucosidase, Domain 2"/>
    <property type="match status" value="1"/>
</dbReference>
<keyword evidence="12" id="KW-0413">Isomerase</keyword>
<proteinExistence type="inferred from homology"/>
<evidence type="ECO:0000256" key="4">
    <source>
        <dbReference type="ARBA" id="ARBA00011962"/>
    </source>
</evidence>
<reference evidence="17 18" key="1">
    <citation type="submission" date="2010-06" db="EMBL/GenBank/DDBJ databases">
        <title>Complete sequence of chromosome of Nitrosococcus watsoni C-113.</title>
        <authorList>
            <consortium name="US DOE Joint Genome Institute"/>
            <person name="Lucas S."/>
            <person name="Copeland A."/>
            <person name="Lapidus A."/>
            <person name="Cheng J.-F."/>
            <person name="Bruce D."/>
            <person name="Goodwin L."/>
            <person name="Pitluck S."/>
            <person name="Malfatti S.A."/>
            <person name="Chain P.S.G."/>
            <person name="Land M."/>
            <person name="Hauser L."/>
            <person name="Kyrpides N."/>
            <person name="Ivanova N."/>
            <person name="Cambell M.A."/>
            <person name="Heidelberg J.F."/>
            <person name="Klotz M.G."/>
            <person name="Woyke T."/>
        </authorList>
    </citation>
    <scope>NUCLEOTIDE SEQUENCE [LARGE SCALE GENOMIC DNA]</scope>
    <source>
        <strain evidence="17 18">C-113</strain>
    </source>
</reference>
<dbReference type="Gene3D" id="3.90.1200.10">
    <property type="match status" value="1"/>
</dbReference>
<keyword evidence="9" id="KW-0547">Nucleotide-binding</keyword>
<dbReference type="InterPro" id="IPR040999">
    <property type="entry name" value="Mak_N_cap"/>
</dbReference>
<dbReference type="Gene3D" id="2.60.40.1180">
    <property type="entry name" value="Golgi alpha-mannosidase II"/>
    <property type="match status" value="1"/>
</dbReference>
<dbReference type="Gene3D" id="3.20.20.80">
    <property type="entry name" value="Glycosidases"/>
    <property type="match status" value="1"/>
</dbReference>
<dbReference type="InterPro" id="IPR006047">
    <property type="entry name" value="GH13_cat_dom"/>
</dbReference>
<evidence type="ECO:0000256" key="7">
    <source>
        <dbReference type="ARBA" id="ARBA00022679"/>
    </source>
</evidence>
<dbReference type="RefSeq" id="WP_013221179.1">
    <property type="nucleotide sequence ID" value="NC_014315.1"/>
</dbReference>
<evidence type="ECO:0000256" key="14">
    <source>
        <dbReference type="ARBA" id="ARBA00031378"/>
    </source>
</evidence>
<evidence type="ECO:0000256" key="3">
    <source>
        <dbReference type="ARBA" id="ARBA00006219"/>
    </source>
</evidence>
<dbReference type="CAZy" id="GH13">
    <property type="family name" value="Glycoside Hydrolase Family 13"/>
</dbReference>
<dbReference type="PANTHER" id="PTHR10357">
    <property type="entry name" value="ALPHA-AMYLASE FAMILY MEMBER"/>
    <property type="match status" value="1"/>
</dbReference>
<dbReference type="SUPFAM" id="SSF51011">
    <property type="entry name" value="Glycosyl hydrolase domain"/>
    <property type="match status" value="1"/>
</dbReference>
<comment type="similarity">
    <text evidence="3">Belongs to the aminoglycoside phosphotransferase family.</text>
</comment>